<dbReference type="AlphaFoldDB" id="A0A9Q3JVJ7"/>
<proteinExistence type="predicted"/>
<evidence type="ECO:0000313" key="2">
    <source>
        <dbReference type="Proteomes" id="UP000765509"/>
    </source>
</evidence>
<accession>A0A9Q3JVJ7</accession>
<dbReference type="EMBL" id="AVOT02083387">
    <property type="protein sequence ID" value="MBW0568856.1"/>
    <property type="molecule type" value="Genomic_DNA"/>
</dbReference>
<organism evidence="1 2">
    <name type="scientific">Austropuccinia psidii MF-1</name>
    <dbReference type="NCBI Taxonomy" id="1389203"/>
    <lineage>
        <taxon>Eukaryota</taxon>
        <taxon>Fungi</taxon>
        <taxon>Dikarya</taxon>
        <taxon>Basidiomycota</taxon>
        <taxon>Pucciniomycotina</taxon>
        <taxon>Pucciniomycetes</taxon>
        <taxon>Pucciniales</taxon>
        <taxon>Sphaerophragmiaceae</taxon>
        <taxon>Austropuccinia</taxon>
    </lineage>
</organism>
<gene>
    <name evidence="1" type="ORF">O181_108571</name>
</gene>
<reference evidence="1" key="1">
    <citation type="submission" date="2021-03" db="EMBL/GenBank/DDBJ databases">
        <title>Draft genome sequence of rust myrtle Austropuccinia psidii MF-1, a brazilian biotype.</title>
        <authorList>
            <person name="Quecine M.C."/>
            <person name="Pachon D.M.R."/>
            <person name="Bonatelli M.L."/>
            <person name="Correr F.H."/>
            <person name="Franceschini L.M."/>
            <person name="Leite T.F."/>
            <person name="Margarido G.R.A."/>
            <person name="Almeida C.A."/>
            <person name="Ferrarezi J.A."/>
            <person name="Labate C.A."/>
        </authorList>
    </citation>
    <scope>NUCLEOTIDE SEQUENCE</scope>
    <source>
        <strain evidence="1">MF-1</strain>
    </source>
</reference>
<protein>
    <submittedName>
        <fullName evidence="1">Uncharacterized protein</fullName>
    </submittedName>
</protein>
<evidence type="ECO:0000313" key="1">
    <source>
        <dbReference type="EMBL" id="MBW0568856.1"/>
    </source>
</evidence>
<dbReference type="Proteomes" id="UP000765509">
    <property type="component" value="Unassembled WGS sequence"/>
</dbReference>
<comment type="caution">
    <text evidence="1">The sequence shown here is derived from an EMBL/GenBank/DDBJ whole genome shotgun (WGS) entry which is preliminary data.</text>
</comment>
<keyword evidence="2" id="KW-1185">Reference proteome</keyword>
<name>A0A9Q3JVJ7_9BASI</name>
<sequence>MPKKTITTHAQANQTYLARRPGHGNPSGNAERSVLMCALSGQRGEGDRGIKYLGARGKKGQVVVATASNIISENYRKPRRRKTSFVLFYSMSTSRKAAFTQRIICNTEITFSALYGDNGETPTQCLSQKLGDEETEFGKKALQKEVV</sequence>